<dbReference type="InterPro" id="IPR036412">
    <property type="entry name" value="HAD-like_sf"/>
</dbReference>
<dbReference type="NCBIfam" id="TIGR01484">
    <property type="entry name" value="HAD-SF-IIB"/>
    <property type="match status" value="1"/>
</dbReference>
<dbReference type="OrthoDB" id="9790031at2"/>
<dbReference type="Pfam" id="PF08282">
    <property type="entry name" value="Hydrolase_3"/>
    <property type="match status" value="1"/>
</dbReference>
<dbReference type="PANTHER" id="PTHR10000:SF8">
    <property type="entry name" value="HAD SUPERFAMILY HYDROLASE-LIKE, TYPE 3"/>
    <property type="match status" value="1"/>
</dbReference>
<dbReference type="EMBL" id="WNZZ01000014">
    <property type="protein sequence ID" value="MUG24268.1"/>
    <property type="molecule type" value="Genomic_DNA"/>
</dbReference>
<dbReference type="NCBIfam" id="TIGR00099">
    <property type="entry name" value="Cof-subfamily"/>
    <property type="match status" value="1"/>
</dbReference>
<proteinExistence type="predicted"/>
<dbReference type="SFLD" id="SFLDS00003">
    <property type="entry name" value="Haloacid_Dehalogenase"/>
    <property type="match status" value="1"/>
</dbReference>
<reference evidence="2 4" key="2">
    <citation type="submission" date="2019-11" db="EMBL/GenBank/DDBJ databases">
        <title>Draft genome sequences of five Paenibacillus species of dairy origin.</title>
        <authorList>
            <person name="Olajide A.M."/>
            <person name="Chen S."/>
            <person name="Lapointe G."/>
        </authorList>
    </citation>
    <scope>NUCLEOTIDE SEQUENCE [LARGE SCALE GENOMIC DNA]</scope>
    <source>
        <strain evidence="2 4">3CT49</strain>
    </source>
</reference>
<dbReference type="Gene3D" id="3.40.50.1000">
    <property type="entry name" value="HAD superfamily/HAD-like"/>
    <property type="match status" value="1"/>
</dbReference>
<dbReference type="PANTHER" id="PTHR10000">
    <property type="entry name" value="PHOSPHOSERINE PHOSPHATASE"/>
    <property type="match status" value="1"/>
</dbReference>
<dbReference type="GeneID" id="77008888"/>
<dbReference type="InterPro" id="IPR023214">
    <property type="entry name" value="HAD_sf"/>
</dbReference>
<dbReference type="Proteomes" id="UP000029278">
    <property type="component" value="Unassembled WGS sequence"/>
</dbReference>
<reference evidence="1 3" key="1">
    <citation type="submission" date="2014-04" db="EMBL/GenBank/DDBJ databases">
        <authorList>
            <person name="Bishop-Lilly K.A."/>
            <person name="Broomall S.M."/>
            <person name="Chain P.S."/>
            <person name="Chertkov O."/>
            <person name="Coyne S.R."/>
            <person name="Daligault H.E."/>
            <person name="Davenport K.W."/>
            <person name="Erkkila T."/>
            <person name="Frey K.G."/>
            <person name="Gibbons H.S."/>
            <person name="Gu W."/>
            <person name="Jaissle J."/>
            <person name="Johnson S.L."/>
            <person name="Koroleva G.I."/>
            <person name="Ladner J.T."/>
            <person name="Lo C.-C."/>
            <person name="Minogue T.D."/>
            <person name="Munk C."/>
            <person name="Palacios G.F."/>
            <person name="Redden C.L."/>
            <person name="Rosenzweig C.N."/>
            <person name="Scholz M.B."/>
            <person name="Teshima H."/>
            <person name="Xu Y."/>
        </authorList>
    </citation>
    <scope>NUCLEOTIDE SEQUENCE [LARGE SCALE GENOMIC DNA]</scope>
    <source>
        <strain evidence="1 3">8244</strain>
    </source>
</reference>
<dbReference type="PATRIC" id="fig|44252.3.peg.3604"/>
<evidence type="ECO:0000313" key="1">
    <source>
        <dbReference type="EMBL" id="KFN07998.1"/>
    </source>
</evidence>
<evidence type="ECO:0000313" key="4">
    <source>
        <dbReference type="Proteomes" id="UP000442469"/>
    </source>
</evidence>
<dbReference type="SUPFAM" id="SSF56784">
    <property type="entry name" value="HAD-like"/>
    <property type="match status" value="1"/>
</dbReference>
<dbReference type="STRING" id="44252.DJ90_3467"/>
<dbReference type="InterPro" id="IPR000150">
    <property type="entry name" value="Cof"/>
</dbReference>
<gene>
    <name evidence="1" type="ORF">DJ90_3467</name>
    <name evidence="2" type="ORF">GNQ08_17945</name>
</gene>
<dbReference type="Gene3D" id="3.30.1240.10">
    <property type="match status" value="1"/>
</dbReference>
<dbReference type="AlphaFoldDB" id="A0A090ZC75"/>
<dbReference type="CDD" id="cd07516">
    <property type="entry name" value="HAD_Pase"/>
    <property type="match status" value="1"/>
</dbReference>
<dbReference type="PROSITE" id="PS01229">
    <property type="entry name" value="COF_2"/>
    <property type="match status" value="1"/>
</dbReference>
<evidence type="ECO:0000313" key="3">
    <source>
        <dbReference type="Proteomes" id="UP000029278"/>
    </source>
</evidence>
<keyword evidence="3" id="KW-1185">Reference proteome</keyword>
<dbReference type="GO" id="GO:0005829">
    <property type="term" value="C:cytosol"/>
    <property type="evidence" value="ECO:0007669"/>
    <property type="project" value="TreeGrafter"/>
</dbReference>
<protein>
    <submittedName>
        <fullName evidence="1">Cof-like hydrolase family protein</fullName>
    </submittedName>
    <submittedName>
        <fullName evidence="2">Cof-type HAD-IIB family hydrolase</fullName>
    </submittedName>
</protein>
<dbReference type="SFLD" id="SFLDG01140">
    <property type="entry name" value="C2.B:_Phosphomannomutase_and_P"/>
    <property type="match status" value="1"/>
</dbReference>
<dbReference type="Proteomes" id="UP000442469">
    <property type="component" value="Unassembled WGS sequence"/>
</dbReference>
<accession>A0A090ZC75</accession>
<dbReference type="GO" id="GO:0016791">
    <property type="term" value="F:phosphatase activity"/>
    <property type="evidence" value="ECO:0007669"/>
    <property type="project" value="UniProtKB-ARBA"/>
</dbReference>
<comment type="caution">
    <text evidence="1">The sequence shown here is derived from an EMBL/GenBank/DDBJ whole genome shotgun (WGS) entry which is preliminary data.</text>
</comment>
<evidence type="ECO:0000313" key="2">
    <source>
        <dbReference type="EMBL" id="MUG24268.1"/>
    </source>
</evidence>
<name>A0A090ZC75_PAEMA</name>
<organism evidence="1 3">
    <name type="scientific">Paenibacillus macerans</name>
    <name type="common">Bacillus macerans</name>
    <dbReference type="NCBI Taxonomy" id="44252"/>
    <lineage>
        <taxon>Bacteria</taxon>
        <taxon>Bacillati</taxon>
        <taxon>Bacillota</taxon>
        <taxon>Bacilli</taxon>
        <taxon>Bacillales</taxon>
        <taxon>Paenibacillaceae</taxon>
        <taxon>Paenibacillus</taxon>
    </lineage>
</organism>
<dbReference type="InterPro" id="IPR006379">
    <property type="entry name" value="HAD-SF_hydro_IIB"/>
</dbReference>
<dbReference type="GO" id="GO:0000287">
    <property type="term" value="F:magnesium ion binding"/>
    <property type="evidence" value="ECO:0007669"/>
    <property type="project" value="TreeGrafter"/>
</dbReference>
<dbReference type="HOGENOM" id="CLU_044146_0_3_9"/>
<sequence length="270" mass="30330">MYKLIAIDIDDTLINDDKEVTPATQQALEQAVAKGVVVTLATGRAYASAQAIARQTGLNVPIITYQGSLIKNLMDEKVLYERYVPKEAARKLFEYCIRRNLHLQTYIDDKLYAREENQKLIDYTNLNRTRYYIEPDFEKLVEQPTPKMLIIDEPDFLDEIAPELRELLGQGVHITKSKPNFLEIMHEEGTKGHALKFLAGHFGCDLSQTIAIGDSWNDHEMLEAAGLGVAMGNAIPALKEIADYVTLSNNEDGVKHVIDKFVLNPVAPEA</sequence>
<dbReference type="EMBL" id="JMQA01000030">
    <property type="protein sequence ID" value="KFN07998.1"/>
    <property type="molecule type" value="Genomic_DNA"/>
</dbReference>
<dbReference type="SFLD" id="SFLDG01144">
    <property type="entry name" value="C2.B.4:_PGP_Like"/>
    <property type="match status" value="1"/>
</dbReference>
<dbReference type="RefSeq" id="WP_036625068.1">
    <property type="nucleotide sequence ID" value="NZ_BGML01000002.1"/>
</dbReference>
<keyword evidence="1" id="KW-0378">Hydrolase</keyword>